<evidence type="ECO:0000256" key="4">
    <source>
        <dbReference type="ARBA" id="ARBA00023125"/>
    </source>
</evidence>
<dbReference type="AlphaFoldDB" id="A0A4Q9EUJ9"/>
<protein>
    <submittedName>
        <fullName evidence="7">PLP-dependent aminotransferase family protein</fullName>
    </submittedName>
</protein>
<organism evidence="7 8">
    <name type="scientific">Hafnia paralvei</name>
    <dbReference type="NCBI Taxonomy" id="546367"/>
    <lineage>
        <taxon>Bacteria</taxon>
        <taxon>Pseudomonadati</taxon>
        <taxon>Pseudomonadota</taxon>
        <taxon>Gammaproteobacteria</taxon>
        <taxon>Enterobacterales</taxon>
        <taxon>Hafniaceae</taxon>
        <taxon>Hafnia</taxon>
    </lineage>
</organism>
<evidence type="ECO:0000313" key="7">
    <source>
        <dbReference type="EMBL" id="TBM28567.1"/>
    </source>
</evidence>
<dbReference type="PROSITE" id="PS50949">
    <property type="entry name" value="HTH_GNTR"/>
    <property type="match status" value="1"/>
</dbReference>
<keyword evidence="7" id="KW-0808">Transferase</keyword>
<dbReference type="GO" id="GO:0030170">
    <property type="term" value="F:pyridoxal phosphate binding"/>
    <property type="evidence" value="ECO:0007669"/>
    <property type="project" value="InterPro"/>
</dbReference>
<dbReference type="Pfam" id="PF00155">
    <property type="entry name" value="Aminotran_1_2"/>
    <property type="match status" value="1"/>
</dbReference>
<dbReference type="SMART" id="SM00345">
    <property type="entry name" value="HTH_GNTR"/>
    <property type="match status" value="1"/>
</dbReference>
<dbReference type="EMBL" id="SITD01000045">
    <property type="protein sequence ID" value="TBM28567.1"/>
    <property type="molecule type" value="Genomic_DNA"/>
</dbReference>
<dbReference type="GO" id="GO:0008483">
    <property type="term" value="F:transaminase activity"/>
    <property type="evidence" value="ECO:0007669"/>
    <property type="project" value="UniProtKB-KW"/>
</dbReference>
<evidence type="ECO:0000256" key="3">
    <source>
        <dbReference type="ARBA" id="ARBA00023015"/>
    </source>
</evidence>
<dbReference type="InterPro" id="IPR015421">
    <property type="entry name" value="PyrdxlP-dep_Trfase_major"/>
</dbReference>
<dbReference type="InterPro" id="IPR051446">
    <property type="entry name" value="HTH_trans_reg/aminotransferase"/>
</dbReference>
<dbReference type="Pfam" id="PF00392">
    <property type="entry name" value="GntR"/>
    <property type="match status" value="1"/>
</dbReference>
<comment type="caution">
    <text evidence="7">The sequence shown here is derived from an EMBL/GenBank/DDBJ whole genome shotgun (WGS) entry which is preliminary data.</text>
</comment>
<dbReference type="RefSeq" id="WP_130959368.1">
    <property type="nucleotide sequence ID" value="NZ_SITD01000045.1"/>
</dbReference>
<proteinExistence type="inferred from homology"/>
<keyword evidence="5" id="KW-0804">Transcription</keyword>
<dbReference type="SUPFAM" id="SSF53383">
    <property type="entry name" value="PLP-dependent transferases"/>
    <property type="match status" value="1"/>
</dbReference>
<dbReference type="InterPro" id="IPR015424">
    <property type="entry name" value="PyrdxlP-dep_Trfase"/>
</dbReference>
<dbReference type="GO" id="GO:0003700">
    <property type="term" value="F:DNA-binding transcription factor activity"/>
    <property type="evidence" value="ECO:0007669"/>
    <property type="project" value="InterPro"/>
</dbReference>
<dbReference type="InterPro" id="IPR000524">
    <property type="entry name" value="Tscrpt_reg_HTH_GntR"/>
</dbReference>
<reference evidence="7 8" key="1">
    <citation type="submission" date="2019-02" db="EMBL/GenBank/DDBJ databases">
        <title>Comparative genomic analysis of the Hafnia genus genomes.</title>
        <authorList>
            <person name="Zhiqiu Y."/>
            <person name="Chao Y."/>
            <person name="Yuhui D."/>
            <person name="Di H."/>
            <person name="Bin L."/>
        </authorList>
    </citation>
    <scope>NUCLEOTIDE SEQUENCE [LARGE SCALE GENOMIC DNA]</scope>
    <source>
        <strain evidence="7 8">PCM_1194</strain>
    </source>
</reference>
<dbReference type="PANTHER" id="PTHR46577:SF1">
    <property type="entry name" value="HTH-TYPE TRANSCRIPTIONAL REGULATORY PROTEIN GABR"/>
    <property type="match status" value="1"/>
</dbReference>
<evidence type="ECO:0000256" key="1">
    <source>
        <dbReference type="ARBA" id="ARBA00005384"/>
    </source>
</evidence>
<name>A0A4Q9EUJ9_9GAMM</name>
<evidence type="ECO:0000259" key="6">
    <source>
        <dbReference type="PROSITE" id="PS50949"/>
    </source>
</evidence>
<keyword evidence="3" id="KW-0805">Transcription regulation</keyword>
<dbReference type="Gene3D" id="1.10.10.10">
    <property type="entry name" value="Winged helix-like DNA-binding domain superfamily/Winged helix DNA-binding domain"/>
    <property type="match status" value="1"/>
</dbReference>
<dbReference type="GO" id="GO:0003677">
    <property type="term" value="F:DNA binding"/>
    <property type="evidence" value="ECO:0007669"/>
    <property type="project" value="UniProtKB-KW"/>
</dbReference>
<accession>A0A4Q9EUJ9</accession>
<dbReference type="Proteomes" id="UP000293380">
    <property type="component" value="Unassembled WGS sequence"/>
</dbReference>
<dbReference type="InterPro" id="IPR036390">
    <property type="entry name" value="WH_DNA-bd_sf"/>
</dbReference>
<dbReference type="InterPro" id="IPR004839">
    <property type="entry name" value="Aminotransferase_I/II_large"/>
</dbReference>
<evidence type="ECO:0000256" key="5">
    <source>
        <dbReference type="ARBA" id="ARBA00023163"/>
    </source>
</evidence>
<evidence type="ECO:0000313" key="8">
    <source>
        <dbReference type="Proteomes" id="UP000293380"/>
    </source>
</evidence>
<keyword evidence="4" id="KW-0238">DNA-binding</keyword>
<dbReference type="PANTHER" id="PTHR46577">
    <property type="entry name" value="HTH-TYPE TRANSCRIPTIONAL REGULATORY PROTEIN GABR"/>
    <property type="match status" value="1"/>
</dbReference>
<dbReference type="CDD" id="cd07377">
    <property type="entry name" value="WHTH_GntR"/>
    <property type="match status" value="1"/>
</dbReference>
<evidence type="ECO:0000256" key="2">
    <source>
        <dbReference type="ARBA" id="ARBA00022898"/>
    </source>
</evidence>
<dbReference type="Gene3D" id="3.40.640.10">
    <property type="entry name" value="Type I PLP-dependent aspartate aminotransferase-like (Major domain)"/>
    <property type="match status" value="1"/>
</dbReference>
<feature type="domain" description="HTH gntR-type" evidence="6">
    <location>
        <begin position="12"/>
        <end position="80"/>
    </location>
</feature>
<gene>
    <name evidence="7" type="ORF">EYY89_08110</name>
</gene>
<sequence length="491" mass="55255">MQEIELDRQCDIPLQLQIFQYYYQAITHGECIAGDMLPSIRELSRRLKIARITVTLAYEKLVANGYIKSRPGVGYHVCFARPVKPVGRKIPYFKGPAPTSLVPAEVPVDLYSQPAAEVYCKMGIPDPNAFPWSSWRKWNNAPSNLKEQLVTRYHSPQGLLSLRQEIVRYLRFSRGVDTQSENIIITNGVQEGLSLLSQLFVLNKLATKTAPCHVVTESPCYSGAWHIFNYHGATITAVNVDKHGLCVAQLPEHPTQLCYVTPSHQYPLGCRLSLSRRKALLLWAQRVGAYVIEDDYDSAFSYEENPLPALKTMDTQDRVIYAGTFSKTLGPGIRLGYLVCPDALLPAVKNMKGLSNSGSNWLLQQFLADFMHSQVFYTHLSKLACEYEVRQRVLLKGLQHLFPQGKIWGHYAGLHLTLMTSLSPEIIQQLRARCLLSAVRFDTLHELKNGSEGVWEGHSAETAIFFGFGGLNATQLQKVLMVIEQELPFLT</sequence>
<dbReference type="InterPro" id="IPR036388">
    <property type="entry name" value="WH-like_DNA-bd_sf"/>
</dbReference>
<keyword evidence="2" id="KW-0663">Pyridoxal phosphate</keyword>
<dbReference type="CDD" id="cd00609">
    <property type="entry name" value="AAT_like"/>
    <property type="match status" value="1"/>
</dbReference>
<dbReference type="SUPFAM" id="SSF46785">
    <property type="entry name" value="Winged helix' DNA-binding domain"/>
    <property type="match status" value="1"/>
</dbReference>
<comment type="similarity">
    <text evidence="1">In the C-terminal section; belongs to the class-I pyridoxal-phosphate-dependent aminotransferase family.</text>
</comment>
<keyword evidence="7" id="KW-0032">Aminotransferase</keyword>